<name>A0ABX6TVG2_9BACT</name>
<organism evidence="1 2">
    <name type="scientific">Campylobacter peloridis</name>
    <dbReference type="NCBI Taxonomy" id="488546"/>
    <lineage>
        <taxon>Bacteria</taxon>
        <taxon>Pseudomonadati</taxon>
        <taxon>Campylobacterota</taxon>
        <taxon>Epsilonproteobacteria</taxon>
        <taxon>Campylobacterales</taxon>
        <taxon>Campylobacteraceae</taxon>
        <taxon>Campylobacter</taxon>
    </lineage>
</organism>
<reference evidence="1 2" key="1">
    <citation type="submission" date="2020-10" db="EMBL/GenBank/DDBJ databases">
        <title>Campylobacter and Helicobacter PacBio genomes.</title>
        <authorList>
            <person name="Lane C."/>
        </authorList>
    </citation>
    <scope>NUCLEOTIDE SEQUENCE [LARGE SCALE GENOMIC DNA]</scope>
    <source>
        <strain evidence="1 2">2016D-0074</strain>
    </source>
</reference>
<dbReference type="Proteomes" id="UP000595070">
    <property type="component" value="Chromosome"/>
</dbReference>
<evidence type="ECO:0000313" key="1">
    <source>
        <dbReference type="EMBL" id="QOQ89702.1"/>
    </source>
</evidence>
<sequence length="74" mass="8759">MQNIKTLFENIGRFDIDENIQDLVDDDIIDSVDMMKLIMEIENFFNKPLNAKFITPNNFKNFQSIQQMLNQAMN</sequence>
<protein>
    <submittedName>
        <fullName evidence="1">Acyl carrier protein</fullName>
    </submittedName>
</protein>
<accession>A0ABX6TVG2</accession>
<dbReference type="EMBL" id="CP063079">
    <property type="protein sequence ID" value="QOQ89702.1"/>
    <property type="molecule type" value="Genomic_DNA"/>
</dbReference>
<evidence type="ECO:0000313" key="2">
    <source>
        <dbReference type="Proteomes" id="UP000595070"/>
    </source>
</evidence>
<dbReference type="SUPFAM" id="SSF47336">
    <property type="entry name" value="ACP-like"/>
    <property type="match status" value="1"/>
</dbReference>
<dbReference type="InterPro" id="IPR036736">
    <property type="entry name" value="ACP-like_sf"/>
</dbReference>
<dbReference type="Gene3D" id="1.10.1200.10">
    <property type="entry name" value="ACP-like"/>
    <property type="match status" value="1"/>
</dbReference>
<gene>
    <name evidence="1" type="ORF">IMC75_01840</name>
</gene>
<keyword evidence="2" id="KW-1185">Reference proteome</keyword>
<proteinExistence type="predicted"/>